<evidence type="ECO:0000256" key="4">
    <source>
        <dbReference type="ARBA" id="ARBA00005097"/>
    </source>
</evidence>
<dbReference type="NCBIfam" id="TIGR01296">
    <property type="entry name" value="asd_B"/>
    <property type="match status" value="1"/>
</dbReference>
<keyword evidence="8 16" id="KW-0028">Amino-acid biosynthesis</keyword>
<evidence type="ECO:0000256" key="5">
    <source>
        <dbReference type="ARBA" id="ARBA00010584"/>
    </source>
</evidence>
<dbReference type="InterPro" id="IPR036291">
    <property type="entry name" value="NAD(P)-bd_dom_sf"/>
</dbReference>
<evidence type="ECO:0000256" key="16">
    <source>
        <dbReference type="HAMAP-Rule" id="MF_02121"/>
    </source>
</evidence>
<evidence type="ECO:0000256" key="12">
    <source>
        <dbReference type="ARBA" id="ARBA00023002"/>
    </source>
</evidence>
<evidence type="ECO:0000256" key="3">
    <source>
        <dbReference type="ARBA" id="ARBA00005076"/>
    </source>
</evidence>
<dbReference type="GO" id="GO:0051287">
    <property type="term" value="F:NAD binding"/>
    <property type="evidence" value="ECO:0007669"/>
    <property type="project" value="InterPro"/>
</dbReference>
<keyword evidence="20" id="KW-1185">Reference proteome</keyword>
<feature type="domain" description="Semialdehyde dehydrogenase NAD-binding" evidence="18">
    <location>
        <begin position="6"/>
        <end position="123"/>
    </location>
</feature>
<dbReference type="GO" id="GO:0019877">
    <property type="term" value="P:diaminopimelate biosynthetic process"/>
    <property type="evidence" value="ECO:0007669"/>
    <property type="project" value="UniProtKB-UniRule"/>
</dbReference>
<dbReference type="Pfam" id="PF01118">
    <property type="entry name" value="Semialdhyde_dh"/>
    <property type="match status" value="1"/>
</dbReference>
<dbReference type="CDD" id="cd18131">
    <property type="entry name" value="ASADH_C_bac_euk_like"/>
    <property type="match status" value="1"/>
</dbReference>
<dbReference type="eggNOG" id="COG0136">
    <property type="taxonomic scope" value="Bacteria"/>
</dbReference>
<evidence type="ECO:0000256" key="10">
    <source>
        <dbReference type="ARBA" id="ARBA00022857"/>
    </source>
</evidence>
<dbReference type="EMBL" id="CP000153">
    <property type="protein sequence ID" value="ABB43915.1"/>
    <property type="molecule type" value="Genomic_DNA"/>
</dbReference>
<dbReference type="UniPathway" id="UPA00051">
    <property type="reaction ID" value="UER00464"/>
</dbReference>
<dbReference type="KEGG" id="tdn:Suden_0636"/>
<dbReference type="GO" id="GO:0009088">
    <property type="term" value="P:threonine biosynthetic process"/>
    <property type="evidence" value="ECO:0007669"/>
    <property type="project" value="UniProtKB-UniRule"/>
</dbReference>
<feature type="binding site" evidence="16">
    <location>
        <position position="321"/>
    </location>
    <ligand>
        <name>NADP(+)</name>
        <dbReference type="ChEBI" id="CHEBI:58349"/>
    </ligand>
</feature>
<keyword evidence="12 16" id="KW-0560">Oxidoreductase</keyword>
<comment type="pathway">
    <text evidence="2 16">Amino-acid biosynthesis; L-methionine biosynthesis via de novo pathway; L-homoserine from L-aspartate: step 2/3.</text>
</comment>
<keyword evidence="13 16" id="KW-0457">Lysine biosynthesis</keyword>
<proteinExistence type="inferred from homology"/>
<feature type="binding site" evidence="16">
    <location>
        <position position="241"/>
    </location>
    <ligand>
        <name>substrate</name>
    </ligand>
</feature>
<dbReference type="CDD" id="cd02316">
    <property type="entry name" value="VcASADH2_like_N"/>
    <property type="match status" value="1"/>
</dbReference>
<evidence type="ECO:0000256" key="1">
    <source>
        <dbReference type="ARBA" id="ARBA00002492"/>
    </source>
</evidence>
<dbReference type="PANTHER" id="PTHR46278:SF2">
    <property type="entry name" value="ASPARTATE-SEMIALDEHYDE DEHYDROGENASE"/>
    <property type="match status" value="1"/>
</dbReference>
<evidence type="ECO:0000256" key="14">
    <source>
        <dbReference type="ARBA" id="ARBA00023167"/>
    </source>
</evidence>
<evidence type="ECO:0000256" key="17">
    <source>
        <dbReference type="PIRSR" id="PIRSR000148-1"/>
    </source>
</evidence>
<dbReference type="GO" id="GO:0046983">
    <property type="term" value="F:protein dimerization activity"/>
    <property type="evidence" value="ECO:0007669"/>
    <property type="project" value="InterPro"/>
</dbReference>
<dbReference type="HOGENOM" id="CLU_049966_0_1_7"/>
<name>Q30SW6_SULDN</name>
<dbReference type="GO" id="GO:0004073">
    <property type="term" value="F:aspartate-semialdehyde dehydrogenase activity"/>
    <property type="evidence" value="ECO:0007669"/>
    <property type="project" value="UniProtKB-UniRule"/>
</dbReference>
<dbReference type="HAMAP" id="MF_02121">
    <property type="entry name" value="ASADH"/>
    <property type="match status" value="1"/>
</dbReference>
<dbReference type="SUPFAM" id="SSF55347">
    <property type="entry name" value="Glyceraldehyde-3-phosphate dehydrogenase-like, C-terminal domain"/>
    <property type="match status" value="1"/>
</dbReference>
<comment type="function">
    <text evidence="1 16">Catalyzes the NADPH-dependent formation of L-aspartate-semialdehyde (L-ASA) by the reductive dephosphorylation of L-aspartyl-4-phosphate.</text>
</comment>
<dbReference type="Gene3D" id="3.40.50.720">
    <property type="entry name" value="NAD(P)-binding Rossmann-like Domain"/>
    <property type="match status" value="1"/>
</dbReference>
<evidence type="ECO:0000256" key="13">
    <source>
        <dbReference type="ARBA" id="ARBA00023154"/>
    </source>
</evidence>
<dbReference type="GO" id="GO:0009097">
    <property type="term" value="P:isoleucine biosynthetic process"/>
    <property type="evidence" value="ECO:0007669"/>
    <property type="project" value="UniProtKB-UniRule"/>
</dbReference>
<accession>Q30SW6</accession>
<feature type="binding site" evidence="16">
    <location>
        <position position="161"/>
    </location>
    <ligand>
        <name>substrate</name>
    </ligand>
</feature>
<evidence type="ECO:0000256" key="6">
    <source>
        <dbReference type="ARBA" id="ARBA00011738"/>
    </source>
</evidence>
<comment type="subunit">
    <text evidence="6 16">Homodimer.</text>
</comment>
<evidence type="ECO:0000313" key="19">
    <source>
        <dbReference type="EMBL" id="ABB43915.1"/>
    </source>
</evidence>
<feature type="binding site" evidence="16">
    <location>
        <position position="103"/>
    </location>
    <ligand>
        <name>phosphate</name>
        <dbReference type="ChEBI" id="CHEBI:43474"/>
    </ligand>
</feature>
<dbReference type="STRING" id="326298.Suden_0636"/>
<dbReference type="GO" id="GO:0071266">
    <property type="term" value="P:'de novo' L-methionine biosynthetic process"/>
    <property type="evidence" value="ECO:0007669"/>
    <property type="project" value="UniProtKB-UniRule"/>
</dbReference>
<evidence type="ECO:0000256" key="9">
    <source>
        <dbReference type="ARBA" id="ARBA00022697"/>
    </source>
</evidence>
<gene>
    <name evidence="16" type="primary">asd</name>
    <name evidence="19" type="ordered locus">Suden_0636</name>
</gene>
<feature type="binding site" evidence="16">
    <location>
        <begin position="164"/>
        <end position="165"/>
    </location>
    <ligand>
        <name>NADP(+)</name>
        <dbReference type="ChEBI" id="CHEBI:58349"/>
    </ligand>
</feature>
<dbReference type="Proteomes" id="UP000002714">
    <property type="component" value="Chromosome"/>
</dbReference>
<dbReference type="OrthoDB" id="9805684at2"/>
<dbReference type="InterPro" id="IPR000534">
    <property type="entry name" value="Semialdehyde_DH_NAD-bd"/>
</dbReference>
<reference evidence="19 20" key="1">
    <citation type="journal article" date="2008" name="Appl. Environ. Microbiol.">
        <title>Genome of the epsilonproteobacterial chemolithoautotroph Sulfurimonas denitrificans.</title>
        <authorList>
            <person name="Sievert S.M."/>
            <person name="Scott K.M."/>
            <person name="Klotz M.G."/>
            <person name="Chain P.S.G."/>
            <person name="Hauser L.J."/>
            <person name="Hemp J."/>
            <person name="Huegler M."/>
            <person name="Land M."/>
            <person name="Lapidus A."/>
            <person name="Larimer F.W."/>
            <person name="Lucas S."/>
            <person name="Malfatti S.A."/>
            <person name="Meyer F."/>
            <person name="Paulsen I.T."/>
            <person name="Ren Q."/>
            <person name="Simon J."/>
            <person name="Bailey K."/>
            <person name="Diaz E."/>
            <person name="Fitzpatrick K.A."/>
            <person name="Glover B."/>
            <person name="Gwatney N."/>
            <person name="Korajkic A."/>
            <person name="Long A."/>
            <person name="Mobberley J.M."/>
            <person name="Pantry S.N."/>
            <person name="Pazder G."/>
            <person name="Peterson S."/>
            <person name="Quintanilla J.D."/>
            <person name="Sprinkle R."/>
            <person name="Stephens J."/>
            <person name="Thomas P."/>
            <person name="Vaughn R."/>
            <person name="Weber M.J."/>
            <person name="Wooten L.L."/>
        </authorList>
    </citation>
    <scope>NUCLEOTIDE SEQUENCE [LARGE SCALE GENOMIC DNA]</scope>
    <source>
        <strain evidence="20">ATCC 33889 / DSM 1251</strain>
    </source>
</reference>
<keyword evidence="10 16" id="KW-0521">NADP</keyword>
<evidence type="ECO:0000256" key="8">
    <source>
        <dbReference type="ARBA" id="ARBA00022605"/>
    </source>
</evidence>
<dbReference type="InterPro" id="IPR012280">
    <property type="entry name" value="Semialdhyde_DH_dimer_dom"/>
</dbReference>
<comment type="catalytic activity">
    <reaction evidence="15 16">
        <text>L-aspartate 4-semialdehyde + phosphate + NADP(+) = 4-phospho-L-aspartate + NADPH + H(+)</text>
        <dbReference type="Rhea" id="RHEA:24284"/>
        <dbReference type="ChEBI" id="CHEBI:15378"/>
        <dbReference type="ChEBI" id="CHEBI:43474"/>
        <dbReference type="ChEBI" id="CHEBI:57535"/>
        <dbReference type="ChEBI" id="CHEBI:57783"/>
        <dbReference type="ChEBI" id="CHEBI:58349"/>
        <dbReference type="ChEBI" id="CHEBI:537519"/>
        <dbReference type="EC" id="1.2.1.11"/>
    </reaction>
</comment>
<dbReference type="InterPro" id="IPR012080">
    <property type="entry name" value="Asp_semialdehyde_DH"/>
</dbReference>
<keyword evidence="9 16" id="KW-0791">Threonine biosynthesis</keyword>
<dbReference type="PROSITE" id="PS01103">
    <property type="entry name" value="ASD"/>
    <property type="match status" value="1"/>
</dbReference>
<dbReference type="PIRSF" id="PIRSF000148">
    <property type="entry name" value="ASA_dh"/>
    <property type="match status" value="1"/>
</dbReference>
<dbReference type="UniPathway" id="UPA00034">
    <property type="reaction ID" value="UER00016"/>
</dbReference>
<comment type="pathway">
    <text evidence="3 16">Amino-acid biosynthesis; L-lysine biosynthesis via DAP pathway; (S)-tetrahydrodipicolinate from L-aspartate: step 2/4.</text>
</comment>
<feature type="active site" description="Proton acceptor" evidence="16 17">
    <location>
        <position position="248"/>
    </location>
</feature>
<feature type="binding site" evidence="16">
    <location>
        <begin position="41"/>
        <end position="42"/>
    </location>
    <ligand>
        <name>NADP(+)</name>
        <dbReference type="ChEBI" id="CHEBI:58349"/>
    </ligand>
</feature>
<protein>
    <recommendedName>
        <fullName evidence="7 16">Aspartate-semialdehyde dehydrogenase</fullName>
        <shortName evidence="16">ASA dehydrogenase</shortName>
        <shortName evidence="16">ASADH</shortName>
        <ecNumber evidence="7 16">1.2.1.11</ecNumber>
    </recommendedName>
    <alternativeName>
        <fullName evidence="16">Aspartate-beta-semialdehyde dehydrogenase</fullName>
    </alternativeName>
</protein>
<evidence type="ECO:0000313" key="20">
    <source>
        <dbReference type="Proteomes" id="UP000002714"/>
    </source>
</evidence>
<dbReference type="AlphaFoldDB" id="Q30SW6"/>
<evidence type="ECO:0000256" key="15">
    <source>
        <dbReference type="ARBA" id="ARBA00047891"/>
    </source>
</evidence>
<dbReference type="Pfam" id="PF02774">
    <property type="entry name" value="Semialdhyde_dhC"/>
    <property type="match status" value="1"/>
</dbReference>
<organism evidence="19 20">
    <name type="scientific">Sulfurimonas denitrificans (strain ATCC 33889 / DSM 1251)</name>
    <name type="common">Thiomicrospira denitrificans (strain ATCC 33889 / DSM 1251)</name>
    <dbReference type="NCBI Taxonomy" id="326298"/>
    <lineage>
        <taxon>Bacteria</taxon>
        <taxon>Pseudomonadati</taxon>
        <taxon>Campylobacterota</taxon>
        <taxon>Epsilonproteobacteria</taxon>
        <taxon>Campylobacterales</taxon>
        <taxon>Sulfurimonadaceae</taxon>
        <taxon>Sulfurimonas</taxon>
    </lineage>
</organism>
<comment type="similarity">
    <text evidence="5 16">Belongs to the aspartate-semialdehyde dehydrogenase family.</text>
</comment>
<dbReference type="NCBIfam" id="NF011456">
    <property type="entry name" value="PRK14874.1"/>
    <property type="match status" value="1"/>
</dbReference>
<evidence type="ECO:0000256" key="2">
    <source>
        <dbReference type="ARBA" id="ARBA00005021"/>
    </source>
</evidence>
<sequence>MLKKYNVAVVGANGAVGEEILTILQEVKFPINKLIPLASSRSIGKTVMYAGREVAIKELTDTVFEEEDIEIALFSAGGSVSAQFAASAVRAGAVVIDNTSHFRMDENVPLVVPEVNPQDIAKWKKTGIIANPNCSTIQMVQALKPLDEAYNIQRVDVSTYQATSGAGKSAMEELVTQMQSFFAFKLDEAEVKAFAHRIALNVIPQIDKFLDNGYTKEEMKMVNETTKIMHREIPLSATCVRVPTLRGHAEAVSIKFACEVNADKVRELLEKAPNIIVLDNPEKSIYPMPSIALEKNETFVGRIRVDNFDKTVLHLFIVADNLRVGAATNAVRIAQKWIEIEEGK</sequence>
<evidence type="ECO:0000256" key="7">
    <source>
        <dbReference type="ARBA" id="ARBA00013120"/>
    </source>
</evidence>
<dbReference type="UniPathway" id="UPA00050">
    <property type="reaction ID" value="UER00463"/>
</dbReference>
<evidence type="ECO:0000259" key="18">
    <source>
        <dbReference type="SMART" id="SM00859"/>
    </source>
</evidence>
<comment type="caution">
    <text evidence="16">Lacks conserved residue(s) required for the propagation of feature annotation.</text>
</comment>
<feature type="active site" description="Acyl-thioester intermediate" evidence="16 17">
    <location>
        <position position="134"/>
    </location>
</feature>
<comment type="pathway">
    <text evidence="4 16">Amino-acid biosynthesis; L-threonine biosynthesis; L-threonine from L-aspartate: step 2/5.</text>
</comment>
<dbReference type="GO" id="GO:0050661">
    <property type="term" value="F:NADP binding"/>
    <property type="evidence" value="ECO:0007669"/>
    <property type="project" value="UniProtKB-UniRule"/>
</dbReference>
<dbReference type="EC" id="1.2.1.11" evidence="7 16"/>
<evidence type="ECO:0000256" key="11">
    <source>
        <dbReference type="ARBA" id="ARBA00022915"/>
    </source>
</evidence>
<keyword evidence="14 16" id="KW-0486">Methionine biosynthesis</keyword>
<dbReference type="SUPFAM" id="SSF51735">
    <property type="entry name" value="NAD(P)-binding Rossmann-fold domains"/>
    <property type="match status" value="1"/>
</dbReference>
<dbReference type="GO" id="GO:0009089">
    <property type="term" value="P:lysine biosynthetic process via diaminopimelate"/>
    <property type="evidence" value="ECO:0007669"/>
    <property type="project" value="UniProtKB-UniRule"/>
</dbReference>
<dbReference type="PANTHER" id="PTHR46278">
    <property type="entry name" value="DEHYDROGENASE, PUTATIVE-RELATED"/>
    <property type="match status" value="1"/>
</dbReference>
<dbReference type="Gene3D" id="3.30.360.10">
    <property type="entry name" value="Dihydrodipicolinate Reductase, domain 2"/>
    <property type="match status" value="1"/>
</dbReference>
<dbReference type="InterPro" id="IPR000319">
    <property type="entry name" value="Asp-semialdehyde_DH_CS"/>
</dbReference>
<dbReference type="SMART" id="SM00859">
    <property type="entry name" value="Semialdhyde_dh"/>
    <property type="match status" value="1"/>
</dbReference>
<dbReference type="RefSeq" id="WP_011372269.1">
    <property type="nucleotide sequence ID" value="NC_007575.1"/>
</dbReference>
<keyword evidence="11 16" id="KW-0220">Diaminopimelate biosynthesis</keyword>
<dbReference type="InterPro" id="IPR005986">
    <property type="entry name" value="Asp_semialdehyde_DH_beta"/>
</dbReference>